<dbReference type="SUPFAM" id="SSF82679">
    <property type="entry name" value="N-utilization substance G protein NusG, N-terminal domain"/>
    <property type="match status" value="1"/>
</dbReference>
<dbReference type="GO" id="GO:0031564">
    <property type="term" value="P:transcription antitermination"/>
    <property type="evidence" value="ECO:0007669"/>
    <property type="project" value="UniProtKB-KW"/>
</dbReference>
<reference evidence="4" key="1">
    <citation type="journal article" date="2021" name="PeerJ">
        <title>Extensive microbial diversity within the chicken gut microbiome revealed by metagenomics and culture.</title>
        <authorList>
            <person name="Gilroy R."/>
            <person name="Ravi A."/>
            <person name="Getino M."/>
            <person name="Pursley I."/>
            <person name="Horton D.L."/>
            <person name="Alikhan N.F."/>
            <person name="Baker D."/>
            <person name="Gharbi K."/>
            <person name="Hall N."/>
            <person name="Watson M."/>
            <person name="Adriaenssens E.M."/>
            <person name="Foster-Nyarko E."/>
            <person name="Jarju S."/>
            <person name="Secka A."/>
            <person name="Antonio M."/>
            <person name="Oren A."/>
            <person name="Chaudhuri R.R."/>
            <person name="La Ragione R."/>
            <person name="Hildebrand F."/>
            <person name="Pallen M.J."/>
        </authorList>
    </citation>
    <scope>NUCLEOTIDE SEQUENCE</scope>
    <source>
        <strain evidence="4">ChiGjej6B6-14162</strain>
    </source>
</reference>
<evidence type="ECO:0000313" key="4">
    <source>
        <dbReference type="EMBL" id="HIX75877.1"/>
    </source>
</evidence>
<dbReference type="AlphaFoldDB" id="A0A9D1XBA8"/>
<sequence length="210" mass="23869">MQTKGIKPMIAAVPRKGIDAVGLEKSEPRRWYIAIVNNKSEKLCRERLEQRIINQPVDGKDYEVYVASQKEWTVTASGKRTLKERIVLRALVFICCTDSLRRQEIAHLPYIKRFMVNIAGERSGSVRPVAYIPDYQMADLRRMLNDADEPVTIDPQPVRLGTRVRINGGKLRGMEGYVLETPDGSTDFVIRIDLLGCAKIRINSDLLDLI</sequence>
<dbReference type="Proteomes" id="UP000886740">
    <property type="component" value="Unassembled WGS sequence"/>
</dbReference>
<dbReference type="Gene3D" id="3.30.70.940">
    <property type="entry name" value="NusG, N-terminal domain"/>
    <property type="match status" value="1"/>
</dbReference>
<keyword evidence="3" id="KW-0804">Transcription</keyword>
<evidence type="ECO:0000256" key="2">
    <source>
        <dbReference type="ARBA" id="ARBA00023015"/>
    </source>
</evidence>
<evidence type="ECO:0000256" key="1">
    <source>
        <dbReference type="ARBA" id="ARBA00022814"/>
    </source>
</evidence>
<comment type="caution">
    <text evidence="4">The sequence shown here is derived from an EMBL/GenBank/DDBJ whole genome shotgun (WGS) entry which is preliminary data.</text>
</comment>
<reference evidence="4" key="2">
    <citation type="submission" date="2021-04" db="EMBL/GenBank/DDBJ databases">
        <authorList>
            <person name="Gilroy R."/>
        </authorList>
    </citation>
    <scope>NUCLEOTIDE SEQUENCE</scope>
    <source>
        <strain evidence="4">ChiGjej6B6-14162</strain>
    </source>
</reference>
<evidence type="ECO:0000313" key="5">
    <source>
        <dbReference type="Proteomes" id="UP000886740"/>
    </source>
</evidence>
<dbReference type="GO" id="GO:0006354">
    <property type="term" value="P:DNA-templated transcription elongation"/>
    <property type="evidence" value="ECO:0007669"/>
    <property type="project" value="InterPro"/>
</dbReference>
<name>A0A9D1XBA8_9BACT</name>
<dbReference type="EMBL" id="DXEL01000085">
    <property type="protein sequence ID" value="HIX75877.1"/>
    <property type="molecule type" value="Genomic_DNA"/>
</dbReference>
<evidence type="ECO:0000256" key="3">
    <source>
        <dbReference type="ARBA" id="ARBA00023163"/>
    </source>
</evidence>
<gene>
    <name evidence="4" type="ORF">H9977_12720</name>
</gene>
<dbReference type="InterPro" id="IPR043425">
    <property type="entry name" value="NusG-like"/>
</dbReference>
<organism evidence="4 5">
    <name type="scientific">Candidatus Parabacteroides intestinipullorum</name>
    <dbReference type="NCBI Taxonomy" id="2838723"/>
    <lineage>
        <taxon>Bacteria</taxon>
        <taxon>Pseudomonadati</taxon>
        <taxon>Bacteroidota</taxon>
        <taxon>Bacteroidia</taxon>
        <taxon>Bacteroidales</taxon>
        <taxon>Tannerellaceae</taxon>
        <taxon>Parabacteroides</taxon>
    </lineage>
</organism>
<dbReference type="InterPro" id="IPR036735">
    <property type="entry name" value="NGN_dom_sf"/>
</dbReference>
<keyword evidence="2" id="KW-0805">Transcription regulation</keyword>
<dbReference type="PANTHER" id="PTHR30265:SF4">
    <property type="entry name" value="KOW MOTIF FAMILY PROTEIN, EXPRESSED"/>
    <property type="match status" value="1"/>
</dbReference>
<protein>
    <submittedName>
        <fullName evidence="4">Transcriptional regulator</fullName>
    </submittedName>
</protein>
<accession>A0A9D1XBA8</accession>
<dbReference type="PANTHER" id="PTHR30265">
    <property type="entry name" value="RHO-INTERACTING TRANSCRIPTION TERMINATION FACTOR NUSG"/>
    <property type="match status" value="1"/>
</dbReference>
<proteinExistence type="predicted"/>
<keyword evidence="1" id="KW-0889">Transcription antitermination</keyword>